<dbReference type="RefSeq" id="WP_181644736.1">
    <property type="nucleotide sequence ID" value="NZ_WSEK01000005.1"/>
</dbReference>
<keyword evidence="5 6" id="KW-0472">Membrane</keyword>
<keyword evidence="6" id="KW-1003">Cell membrane</keyword>
<dbReference type="CDD" id="cd06662">
    <property type="entry name" value="SURF1"/>
    <property type="match status" value="1"/>
</dbReference>
<feature type="compositionally biased region" description="Polar residues" evidence="7">
    <location>
        <begin position="299"/>
        <end position="308"/>
    </location>
</feature>
<dbReference type="Pfam" id="PF02104">
    <property type="entry name" value="SURF1"/>
    <property type="match status" value="1"/>
</dbReference>
<dbReference type="GO" id="GO:0005886">
    <property type="term" value="C:plasma membrane"/>
    <property type="evidence" value="ECO:0007669"/>
    <property type="project" value="UniProtKB-SubCell"/>
</dbReference>
<dbReference type="InterPro" id="IPR002994">
    <property type="entry name" value="Surf1/Shy1"/>
</dbReference>
<comment type="similarity">
    <text evidence="2 6">Belongs to the SURF1 family.</text>
</comment>
<keyword evidence="9" id="KW-1185">Reference proteome</keyword>
<dbReference type="InterPro" id="IPR045214">
    <property type="entry name" value="Surf1/Surf4"/>
</dbReference>
<feature type="transmembrane region" description="Helical" evidence="6">
    <location>
        <begin position="218"/>
        <end position="236"/>
    </location>
</feature>
<evidence type="ECO:0000313" key="9">
    <source>
        <dbReference type="Proteomes" id="UP000473525"/>
    </source>
</evidence>
<feature type="compositionally biased region" description="Polar residues" evidence="7">
    <location>
        <begin position="322"/>
        <end position="333"/>
    </location>
</feature>
<evidence type="ECO:0000256" key="2">
    <source>
        <dbReference type="ARBA" id="ARBA00007165"/>
    </source>
</evidence>
<evidence type="ECO:0000256" key="6">
    <source>
        <dbReference type="RuleBase" id="RU363076"/>
    </source>
</evidence>
<proteinExistence type="inferred from homology"/>
<gene>
    <name evidence="8" type="ORF">GON03_22685</name>
</gene>
<dbReference type="Proteomes" id="UP000473525">
    <property type="component" value="Unassembled WGS sequence"/>
</dbReference>
<evidence type="ECO:0000256" key="5">
    <source>
        <dbReference type="ARBA" id="ARBA00023136"/>
    </source>
</evidence>
<evidence type="ECO:0000256" key="3">
    <source>
        <dbReference type="ARBA" id="ARBA00022692"/>
    </source>
</evidence>
<keyword evidence="4 6" id="KW-1133">Transmembrane helix</keyword>
<evidence type="ECO:0000256" key="4">
    <source>
        <dbReference type="ARBA" id="ARBA00022989"/>
    </source>
</evidence>
<dbReference type="PROSITE" id="PS50895">
    <property type="entry name" value="SURF1"/>
    <property type="match status" value="1"/>
</dbReference>
<name>A0A6L6XZB6_9ACTN</name>
<evidence type="ECO:0000256" key="7">
    <source>
        <dbReference type="SAM" id="MobiDB-lite"/>
    </source>
</evidence>
<feature type="transmembrane region" description="Helical" evidence="6">
    <location>
        <begin position="12"/>
        <end position="30"/>
    </location>
</feature>
<feature type="compositionally biased region" description="Basic and acidic residues" evidence="7">
    <location>
        <begin position="280"/>
        <end position="298"/>
    </location>
</feature>
<comment type="caution">
    <text evidence="8">The sequence shown here is derived from an EMBL/GenBank/DDBJ whole genome shotgun (WGS) entry which is preliminary data.</text>
</comment>
<protein>
    <recommendedName>
        <fullName evidence="6">SURF1-like protein</fullName>
    </recommendedName>
</protein>
<feature type="region of interest" description="Disordered" evidence="7">
    <location>
        <begin position="240"/>
        <end position="333"/>
    </location>
</feature>
<keyword evidence="3 6" id="KW-0812">Transmembrane</keyword>
<sequence length="333" mass="36760">MRSWRFLLTRRWLVFAAVVVVLCYAAWWLGQWQFHRLEDRKDRNAVVRANEDRDPATVSDVLAPGRPVAEDDEWRQVTATGTYDTDNTVIVRYRTRDGQSGVDAVVPLVTTDGATLLVDRGWIPVDNQGSAQPSDLPAPPTGEVTVEGWVRADATGDSTTVDERSTRAISSAEIGPAIGQEVYGGFVVLESEDGEPAAGLEPVELPELDNGPHFFYGLQWWFFGLLAIVGFGYLAWDERRSQRRGEPSPAEGALAERKRRRQAKDAHKQRVRAAYQQAYAEERAAREAHRDAAREDQSARTMPPSTGSIAPETNDAAGESRNAATRPNSSGTP</sequence>
<accession>A0A6L6XZB6</accession>
<comment type="subcellular location">
    <subcellularLocation>
        <location evidence="6">Cell membrane</location>
        <topology evidence="6">Multi-pass membrane protein</topology>
    </subcellularLocation>
    <subcellularLocation>
        <location evidence="1">Membrane</location>
    </subcellularLocation>
</comment>
<reference evidence="8 9" key="1">
    <citation type="submission" date="2019-12" db="EMBL/GenBank/DDBJ databases">
        <authorList>
            <person name="Huq M.A."/>
        </authorList>
    </citation>
    <scope>NUCLEOTIDE SEQUENCE [LARGE SCALE GENOMIC DNA]</scope>
    <source>
        <strain evidence="8 9">MAH-18</strain>
    </source>
</reference>
<organism evidence="8 9">
    <name type="scientific">Nocardioides agri</name>
    <dbReference type="NCBI Taxonomy" id="2682843"/>
    <lineage>
        <taxon>Bacteria</taxon>
        <taxon>Bacillati</taxon>
        <taxon>Actinomycetota</taxon>
        <taxon>Actinomycetes</taxon>
        <taxon>Propionibacteriales</taxon>
        <taxon>Nocardioidaceae</taxon>
        <taxon>Nocardioides</taxon>
    </lineage>
</organism>
<dbReference type="PANTHER" id="PTHR23427">
    <property type="entry name" value="SURFEIT LOCUS PROTEIN"/>
    <property type="match status" value="1"/>
</dbReference>
<dbReference type="AlphaFoldDB" id="A0A6L6XZB6"/>
<evidence type="ECO:0000256" key="1">
    <source>
        <dbReference type="ARBA" id="ARBA00004370"/>
    </source>
</evidence>
<dbReference type="EMBL" id="WSEK01000005">
    <property type="protein sequence ID" value="MVQ51997.1"/>
    <property type="molecule type" value="Genomic_DNA"/>
</dbReference>
<dbReference type="PANTHER" id="PTHR23427:SF2">
    <property type="entry name" value="SURFEIT LOCUS PROTEIN 1"/>
    <property type="match status" value="1"/>
</dbReference>
<evidence type="ECO:0000313" key="8">
    <source>
        <dbReference type="EMBL" id="MVQ51997.1"/>
    </source>
</evidence>